<dbReference type="Pfam" id="PF01041">
    <property type="entry name" value="DegT_DnrJ_EryC1"/>
    <property type="match status" value="1"/>
</dbReference>
<sequence>MQEIWDRKWLTNSGAFHKELEAQLARYLDVPYVALCANGILDLVIALQVLRVTGEVITTPFSFVATSHALWWNNIRPVFVDIEPESCNLDPEKVESAITPKTTGILSVHVYGHPCKVDRIQEITDIYGLHLIYEGAFPFSRLKKVYLLVEKA</sequence>
<dbReference type="PANTHER" id="PTHR30244">
    <property type="entry name" value="TRANSAMINASE"/>
    <property type="match status" value="1"/>
</dbReference>
<dbReference type="EMBL" id="JACADJ010000020">
    <property type="protein sequence ID" value="NWH04933.1"/>
    <property type="molecule type" value="Genomic_DNA"/>
</dbReference>
<dbReference type="Proteomes" id="UP000553343">
    <property type="component" value="Unassembled WGS sequence"/>
</dbReference>
<protein>
    <submittedName>
        <fullName evidence="3">DegT/DnrJ/EryC1/StrS family aminotransferase</fullName>
    </submittedName>
</protein>
<dbReference type="InterPro" id="IPR000653">
    <property type="entry name" value="DegT/StrS_aminotransferase"/>
</dbReference>
<evidence type="ECO:0000256" key="1">
    <source>
        <dbReference type="ARBA" id="ARBA00022898"/>
    </source>
</evidence>
<dbReference type="Gene3D" id="3.40.640.10">
    <property type="entry name" value="Type I PLP-dependent aspartate aminotransferase-like (Major domain)"/>
    <property type="match status" value="1"/>
</dbReference>
<name>A0A850SZR7_9BACT</name>
<comment type="similarity">
    <text evidence="2">Belongs to the DegT/DnrJ/EryC1 family.</text>
</comment>
<keyword evidence="1" id="KW-0663">Pyridoxal phosphate</keyword>
<evidence type="ECO:0000313" key="3">
    <source>
        <dbReference type="EMBL" id="NWH04933.1"/>
    </source>
</evidence>
<dbReference type="AlphaFoldDB" id="A0A850SZR7"/>
<evidence type="ECO:0000256" key="2">
    <source>
        <dbReference type="ARBA" id="ARBA00037999"/>
    </source>
</evidence>
<dbReference type="RefSeq" id="WP_178366388.1">
    <property type="nucleotide sequence ID" value="NZ_JACADJ010000020.1"/>
</dbReference>
<accession>A0A850SZR7</accession>
<keyword evidence="3" id="KW-0808">Transferase</keyword>
<dbReference type="SUPFAM" id="SSF53383">
    <property type="entry name" value="PLP-dependent transferases"/>
    <property type="match status" value="1"/>
</dbReference>
<keyword evidence="3" id="KW-0032">Aminotransferase</keyword>
<reference evidence="3 4" key="1">
    <citation type="submission" date="2020-06" db="EMBL/GenBank/DDBJ databases">
        <title>High-quality draft genome of sulfate reducer Desulfobacter latus type strain AcrS2 isolated from marine sediment.</title>
        <authorList>
            <person name="Hoppe M."/>
            <person name="Larsen C.K."/>
            <person name="Marshall I.P.G."/>
            <person name="Schramm A."/>
            <person name="Marietou A.G."/>
        </authorList>
    </citation>
    <scope>NUCLEOTIDE SEQUENCE [LARGE SCALE GENOMIC DNA]</scope>
    <source>
        <strain evidence="3 4">AcRS2</strain>
    </source>
</reference>
<evidence type="ECO:0000313" key="4">
    <source>
        <dbReference type="Proteomes" id="UP000553343"/>
    </source>
</evidence>
<dbReference type="InterPro" id="IPR015424">
    <property type="entry name" value="PyrdxlP-dep_Trfase"/>
</dbReference>
<comment type="caution">
    <text evidence="3">The sequence shown here is derived from an EMBL/GenBank/DDBJ whole genome shotgun (WGS) entry which is preliminary data.</text>
</comment>
<organism evidence="3 4">
    <name type="scientific">Desulfobacter latus</name>
    <dbReference type="NCBI Taxonomy" id="2292"/>
    <lineage>
        <taxon>Bacteria</taxon>
        <taxon>Pseudomonadati</taxon>
        <taxon>Thermodesulfobacteriota</taxon>
        <taxon>Desulfobacteria</taxon>
        <taxon>Desulfobacterales</taxon>
        <taxon>Desulfobacteraceae</taxon>
        <taxon>Desulfobacter</taxon>
    </lineage>
</organism>
<keyword evidence="4" id="KW-1185">Reference proteome</keyword>
<dbReference type="PANTHER" id="PTHR30244:SF9">
    <property type="entry name" value="PROTEIN RV3402C"/>
    <property type="match status" value="1"/>
</dbReference>
<gene>
    <name evidence="3" type="ORF">HXW94_08050</name>
</gene>
<proteinExistence type="inferred from homology"/>
<dbReference type="GO" id="GO:0000271">
    <property type="term" value="P:polysaccharide biosynthetic process"/>
    <property type="evidence" value="ECO:0007669"/>
    <property type="project" value="TreeGrafter"/>
</dbReference>
<dbReference type="InterPro" id="IPR015421">
    <property type="entry name" value="PyrdxlP-dep_Trfase_major"/>
</dbReference>
<dbReference type="GO" id="GO:0030170">
    <property type="term" value="F:pyridoxal phosphate binding"/>
    <property type="evidence" value="ECO:0007669"/>
    <property type="project" value="TreeGrafter"/>
</dbReference>
<dbReference type="GO" id="GO:0008483">
    <property type="term" value="F:transaminase activity"/>
    <property type="evidence" value="ECO:0007669"/>
    <property type="project" value="UniProtKB-KW"/>
</dbReference>